<organism evidence="2 3">
    <name type="scientific">Anabarilius grahami</name>
    <name type="common">Kanglang fish</name>
    <name type="synonym">Barilius grahami</name>
    <dbReference type="NCBI Taxonomy" id="495550"/>
    <lineage>
        <taxon>Eukaryota</taxon>
        <taxon>Metazoa</taxon>
        <taxon>Chordata</taxon>
        <taxon>Craniata</taxon>
        <taxon>Vertebrata</taxon>
        <taxon>Euteleostomi</taxon>
        <taxon>Actinopterygii</taxon>
        <taxon>Neopterygii</taxon>
        <taxon>Teleostei</taxon>
        <taxon>Ostariophysi</taxon>
        <taxon>Cypriniformes</taxon>
        <taxon>Xenocyprididae</taxon>
        <taxon>Xenocypridinae</taxon>
        <taxon>Xenocypridinae incertae sedis</taxon>
        <taxon>Anabarilius</taxon>
    </lineage>
</organism>
<proteinExistence type="predicted"/>
<protein>
    <recommendedName>
        <fullName evidence="4">Retrotransposon gag domain-containing protein</fullName>
    </recommendedName>
</protein>
<dbReference type="EMBL" id="RJVU01054598">
    <property type="protein sequence ID" value="ROL03944.1"/>
    <property type="molecule type" value="Genomic_DNA"/>
</dbReference>
<keyword evidence="1" id="KW-1133">Transmembrane helix</keyword>
<sequence>MVVSSVPVWSPCCSSPVPGCSSSSLVARLDPGIISPPRFTSPPHFTNGSSQSLRLPKSALVLFFLYYCLLSINGVTCICFLCSIMTERSDPVTEAAGAQQTSLEDFLNSSIRRMESQERNLNETGRAVQALVVQGNSSITDYALHFHTLMAVSWNEPALLTTFCEGLEPSLWLHLYDDAMGPDL</sequence>
<keyword evidence="3" id="KW-1185">Reference proteome</keyword>
<reference evidence="2 3" key="1">
    <citation type="submission" date="2018-10" db="EMBL/GenBank/DDBJ databases">
        <title>Genome assembly for a Yunnan-Guizhou Plateau 3E fish, Anabarilius grahami (Regan), and its evolutionary and genetic applications.</title>
        <authorList>
            <person name="Jiang W."/>
        </authorList>
    </citation>
    <scope>NUCLEOTIDE SEQUENCE [LARGE SCALE GENOMIC DNA]</scope>
    <source>
        <strain evidence="2">AG-KIZ</strain>
        <tissue evidence="2">Muscle</tissue>
    </source>
</reference>
<gene>
    <name evidence="2" type="ORF">DPX16_23379</name>
</gene>
<keyword evidence="1" id="KW-0472">Membrane</keyword>
<evidence type="ECO:0000313" key="2">
    <source>
        <dbReference type="EMBL" id="ROL03944.1"/>
    </source>
</evidence>
<feature type="transmembrane region" description="Helical" evidence="1">
    <location>
        <begin position="59"/>
        <end position="81"/>
    </location>
</feature>
<dbReference type="Proteomes" id="UP000281406">
    <property type="component" value="Unassembled WGS sequence"/>
</dbReference>
<dbReference type="OrthoDB" id="2507259at2759"/>
<dbReference type="AlphaFoldDB" id="A0A3N0Y136"/>
<keyword evidence="1" id="KW-0812">Transmembrane</keyword>
<comment type="caution">
    <text evidence="2">The sequence shown here is derived from an EMBL/GenBank/DDBJ whole genome shotgun (WGS) entry which is preliminary data.</text>
</comment>
<evidence type="ECO:0000313" key="3">
    <source>
        <dbReference type="Proteomes" id="UP000281406"/>
    </source>
</evidence>
<evidence type="ECO:0008006" key="4">
    <source>
        <dbReference type="Google" id="ProtNLM"/>
    </source>
</evidence>
<accession>A0A3N0Y136</accession>
<name>A0A3N0Y136_ANAGA</name>
<evidence type="ECO:0000256" key="1">
    <source>
        <dbReference type="SAM" id="Phobius"/>
    </source>
</evidence>